<name>A0AB34GR76_ESCRO</name>
<protein>
    <submittedName>
        <fullName evidence="2">Uncharacterized protein</fullName>
    </submittedName>
</protein>
<dbReference type="Proteomes" id="UP001159641">
    <property type="component" value="Unassembled WGS sequence"/>
</dbReference>
<sequence length="117" mass="12254">MQGCPGSSPESSHPNKDQGGPGRETQRSSRCLAPTAHREPGRPVPVDQNWAASSLGVGTTLPKATRCPKRPQPSVRMAALSSQPTSQPAGEAHACPLGFWPFGDPDGCDMVARADSH</sequence>
<dbReference type="AlphaFoldDB" id="A0AB34GR76"/>
<reference evidence="2 3" key="1">
    <citation type="submission" date="2022-11" db="EMBL/GenBank/DDBJ databases">
        <title>Whole genome sequence of Eschrichtius robustus ER-17-0199.</title>
        <authorList>
            <person name="Bruniche-Olsen A."/>
            <person name="Black A.N."/>
            <person name="Fields C.J."/>
            <person name="Walden K."/>
            <person name="Dewoody J.A."/>
        </authorList>
    </citation>
    <scope>NUCLEOTIDE SEQUENCE [LARGE SCALE GENOMIC DNA]</scope>
    <source>
        <strain evidence="2">ER-17-0199</strain>
        <tissue evidence="2">Blubber</tissue>
    </source>
</reference>
<accession>A0AB34GR76</accession>
<evidence type="ECO:0000256" key="1">
    <source>
        <dbReference type="SAM" id="MobiDB-lite"/>
    </source>
</evidence>
<dbReference type="EMBL" id="JAIQCJ010002141">
    <property type="protein sequence ID" value="KAJ8781692.1"/>
    <property type="molecule type" value="Genomic_DNA"/>
</dbReference>
<organism evidence="2 3">
    <name type="scientific">Eschrichtius robustus</name>
    <name type="common">California gray whale</name>
    <name type="synonym">Eschrichtius gibbosus</name>
    <dbReference type="NCBI Taxonomy" id="9764"/>
    <lineage>
        <taxon>Eukaryota</taxon>
        <taxon>Metazoa</taxon>
        <taxon>Chordata</taxon>
        <taxon>Craniata</taxon>
        <taxon>Vertebrata</taxon>
        <taxon>Euteleostomi</taxon>
        <taxon>Mammalia</taxon>
        <taxon>Eutheria</taxon>
        <taxon>Laurasiatheria</taxon>
        <taxon>Artiodactyla</taxon>
        <taxon>Whippomorpha</taxon>
        <taxon>Cetacea</taxon>
        <taxon>Mysticeti</taxon>
        <taxon>Eschrichtiidae</taxon>
        <taxon>Eschrichtius</taxon>
    </lineage>
</organism>
<feature type="region of interest" description="Disordered" evidence="1">
    <location>
        <begin position="1"/>
        <end position="92"/>
    </location>
</feature>
<keyword evidence="3" id="KW-1185">Reference proteome</keyword>
<comment type="caution">
    <text evidence="2">The sequence shown here is derived from an EMBL/GenBank/DDBJ whole genome shotgun (WGS) entry which is preliminary data.</text>
</comment>
<proteinExistence type="predicted"/>
<gene>
    <name evidence="2" type="ORF">J1605_010950</name>
</gene>
<evidence type="ECO:0000313" key="3">
    <source>
        <dbReference type="Proteomes" id="UP001159641"/>
    </source>
</evidence>
<evidence type="ECO:0000313" key="2">
    <source>
        <dbReference type="EMBL" id="KAJ8781692.1"/>
    </source>
</evidence>